<dbReference type="AlphaFoldDB" id="A0A0A0LDA4"/>
<reference evidence="2 3" key="2">
    <citation type="journal article" date="2009" name="PLoS ONE">
        <title>An integrated genetic and cytogenetic map of the cucumber genome.</title>
        <authorList>
            <person name="Ren Y."/>
            <person name="Zhang Z."/>
            <person name="Liu J."/>
            <person name="Staub J.E."/>
            <person name="Han Y."/>
            <person name="Cheng Z."/>
            <person name="Li X."/>
            <person name="Lu J."/>
            <person name="Miao H."/>
            <person name="Kang H."/>
            <person name="Xie B."/>
            <person name="Gu X."/>
            <person name="Wang X."/>
            <person name="Du Y."/>
            <person name="Jin W."/>
            <person name="Huang S."/>
        </authorList>
    </citation>
    <scope>NUCLEOTIDE SEQUENCE [LARGE SCALE GENOMIC DNA]</scope>
    <source>
        <strain evidence="3">cv. 9930</strain>
    </source>
</reference>
<proteinExistence type="predicted"/>
<evidence type="ECO:0000313" key="3">
    <source>
        <dbReference type="Proteomes" id="UP000029981"/>
    </source>
</evidence>
<evidence type="ECO:0000313" key="2">
    <source>
        <dbReference type="EMBL" id="KGN59965.1"/>
    </source>
</evidence>
<reference evidence="2 3" key="3">
    <citation type="journal article" date="2010" name="BMC Genomics">
        <title>Transcriptome sequencing and comparative analysis of cucumber flowers with different sex types.</title>
        <authorList>
            <person name="Guo S."/>
            <person name="Zheng Y."/>
            <person name="Joung J.G."/>
            <person name="Liu S."/>
            <person name="Zhang Z."/>
            <person name="Crasta O.R."/>
            <person name="Sobral B.W."/>
            <person name="Xu Y."/>
            <person name="Huang S."/>
            <person name="Fei Z."/>
        </authorList>
    </citation>
    <scope>NUCLEOTIDE SEQUENCE [LARGE SCALE GENOMIC DNA]</scope>
    <source>
        <strain evidence="3">cv. 9930</strain>
    </source>
</reference>
<dbReference type="EMBL" id="CM002924">
    <property type="protein sequence ID" value="KGN59965.1"/>
    <property type="molecule type" value="Genomic_DNA"/>
</dbReference>
<organism evidence="2 3">
    <name type="scientific">Cucumis sativus</name>
    <name type="common">Cucumber</name>
    <dbReference type="NCBI Taxonomy" id="3659"/>
    <lineage>
        <taxon>Eukaryota</taxon>
        <taxon>Viridiplantae</taxon>
        <taxon>Streptophyta</taxon>
        <taxon>Embryophyta</taxon>
        <taxon>Tracheophyta</taxon>
        <taxon>Spermatophyta</taxon>
        <taxon>Magnoliopsida</taxon>
        <taxon>eudicotyledons</taxon>
        <taxon>Gunneridae</taxon>
        <taxon>Pentapetalae</taxon>
        <taxon>rosids</taxon>
        <taxon>fabids</taxon>
        <taxon>Cucurbitales</taxon>
        <taxon>Cucurbitaceae</taxon>
        <taxon>Benincaseae</taxon>
        <taxon>Cucumis</taxon>
    </lineage>
</organism>
<evidence type="ECO:0000256" key="1">
    <source>
        <dbReference type="SAM" id="MobiDB-lite"/>
    </source>
</evidence>
<sequence>MKQNTQPKIGGEGNGGESERGQNSMSARTEMEEKEIPPPLFFVSLFLSVAPFSSGFRFPLHTHFAASRSFVSGSMYSSPLVGP</sequence>
<dbReference type="Gramene" id="KGN59965">
    <property type="protein sequence ID" value="KGN59965"/>
    <property type="gene ID" value="Csa_3G857060"/>
</dbReference>
<name>A0A0A0LDA4_CUCSA</name>
<accession>A0A0A0LDA4</accession>
<keyword evidence="3" id="KW-1185">Reference proteome</keyword>
<protein>
    <submittedName>
        <fullName evidence="2">Uncharacterized protein</fullName>
    </submittedName>
</protein>
<feature type="region of interest" description="Disordered" evidence="1">
    <location>
        <begin position="1"/>
        <end position="33"/>
    </location>
</feature>
<reference evidence="2 3" key="1">
    <citation type="journal article" date="2009" name="Nat. Genet.">
        <title>The genome of the cucumber, Cucumis sativus L.</title>
        <authorList>
            <person name="Huang S."/>
            <person name="Li R."/>
            <person name="Zhang Z."/>
            <person name="Li L."/>
            <person name="Gu X."/>
            <person name="Fan W."/>
            <person name="Lucas W.J."/>
            <person name="Wang X."/>
            <person name="Xie B."/>
            <person name="Ni P."/>
            <person name="Ren Y."/>
            <person name="Zhu H."/>
            <person name="Li J."/>
            <person name="Lin K."/>
            <person name="Jin W."/>
            <person name="Fei Z."/>
            <person name="Li G."/>
            <person name="Staub J."/>
            <person name="Kilian A."/>
            <person name="van der Vossen E.A."/>
            <person name="Wu Y."/>
            <person name="Guo J."/>
            <person name="He J."/>
            <person name="Jia Z."/>
            <person name="Ren Y."/>
            <person name="Tian G."/>
            <person name="Lu Y."/>
            <person name="Ruan J."/>
            <person name="Qian W."/>
            <person name="Wang M."/>
            <person name="Huang Q."/>
            <person name="Li B."/>
            <person name="Xuan Z."/>
            <person name="Cao J."/>
            <person name="Asan"/>
            <person name="Wu Z."/>
            <person name="Zhang J."/>
            <person name="Cai Q."/>
            <person name="Bai Y."/>
            <person name="Zhao B."/>
            <person name="Han Y."/>
            <person name="Li Y."/>
            <person name="Li X."/>
            <person name="Wang S."/>
            <person name="Shi Q."/>
            <person name="Liu S."/>
            <person name="Cho W.K."/>
            <person name="Kim J.Y."/>
            <person name="Xu Y."/>
            <person name="Heller-Uszynska K."/>
            <person name="Miao H."/>
            <person name="Cheng Z."/>
            <person name="Zhang S."/>
            <person name="Wu J."/>
            <person name="Yang Y."/>
            <person name="Kang H."/>
            <person name="Li M."/>
            <person name="Liang H."/>
            <person name="Ren X."/>
            <person name="Shi Z."/>
            <person name="Wen M."/>
            <person name="Jian M."/>
            <person name="Yang H."/>
            <person name="Zhang G."/>
            <person name="Yang Z."/>
            <person name="Chen R."/>
            <person name="Liu S."/>
            <person name="Li J."/>
            <person name="Ma L."/>
            <person name="Liu H."/>
            <person name="Zhou Y."/>
            <person name="Zhao J."/>
            <person name="Fang X."/>
            <person name="Li G."/>
            <person name="Fang L."/>
            <person name="Li Y."/>
            <person name="Liu D."/>
            <person name="Zheng H."/>
            <person name="Zhang Y."/>
            <person name="Qin N."/>
            <person name="Li Z."/>
            <person name="Yang G."/>
            <person name="Yang S."/>
            <person name="Bolund L."/>
            <person name="Kristiansen K."/>
            <person name="Zheng H."/>
            <person name="Li S."/>
            <person name="Zhang X."/>
            <person name="Yang H."/>
            <person name="Wang J."/>
            <person name="Sun R."/>
            <person name="Zhang B."/>
            <person name="Jiang S."/>
            <person name="Wang J."/>
            <person name="Du Y."/>
            <person name="Li S."/>
        </authorList>
    </citation>
    <scope>NUCLEOTIDE SEQUENCE [LARGE SCALE GENOMIC DNA]</scope>
    <source>
        <strain evidence="3">cv. 9930</strain>
    </source>
</reference>
<dbReference type="Proteomes" id="UP000029981">
    <property type="component" value="Chromosome 3"/>
</dbReference>
<reference evidence="2 3" key="4">
    <citation type="journal article" date="2011" name="BMC Genomics">
        <title>RNA-Seq improves annotation of protein-coding genes in the cucumber genome.</title>
        <authorList>
            <person name="Li Z."/>
            <person name="Zhang Z."/>
            <person name="Yan P."/>
            <person name="Huang S."/>
            <person name="Fei Z."/>
            <person name="Lin K."/>
        </authorList>
    </citation>
    <scope>NUCLEOTIDE SEQUENCE [LARGE SCALE GENOMIC DNA]</scope>
    <source>
        <strain evidence="3">cv. 9930</strain>
    </source>
</reference>
<gene>
    <name evidence="2" type="ORF">Csa_3G857060</name>
</gene>